<organism evidence="1 2">
    <name type="scientific">Nostoc sphaeroides CCNUC1</name>
    <dbReference type="NCBI Taxonomy" id="2653204"/>
    <lineage>
        <taxon>Bacteria</taxon>
        <taxon>Bacillati</taxon>
        <taxon>Cyanobacteriota</taxon>
        <taxon>Cyanophyceae</taxon>
        <taxon>Nostocales</taxon>
        <taxon>Nostocaceae</taxon>
        <taxon>Nostoc</taxon>
    </lineage>
</organism>
<dbReference type="EMBL" id="CP045226">
    <property type="protein sequence ID" value="QFS47639.1"/>
    <property type="molecule type" value="Genomic_DNA"/>
</dbReference>
<dbReference type="Gene3D" id="2.160.20.80">
    <property type="entry name" value="E3 ubiquitin-protein ligase SopA"/>
    <property type="match status" value="1"/>
</dbReference>
<dbReference type="PANTHER" id="PTHR14136:SF17">
    <property type="entry name" value="BTB_POZ DOMAIN-CONTAINING PROTEIN KCTD9"/>
    <property type="match status" value="1"/>
</dbReference>
<dbReference type="AlphaFoldDB" id="A0A5P8W6K6"/>
<sequence>MTVCNVRHLSFLWISVKNMKLKIVATVALLACFGFAEQALALNQLDLDQLKATSACPRCNLSGADLTKFNLTGANLRGADLSGATLSQANLTNADLTGANLEGAVLNTANLSGASLTGANLKSASLENADLSNAGFISANLEAANLKDAKLQFTNFRGANFRLTTLANGVVTSDMPYNWSSESQKTRECNQFKPENTLGTTCYSK</sequence>
<dbReference type="Pfam" id="PF00805">
    <property type="entry name" value="Pentapeptide"/>
    <property type="match status" value="2"/>
</dbReference>
<dbReference type="Proteomes" id="UP000326678">
    <property type="component" value="Chromosome Gxm1"/>
</dbReference>
<accession>A0A5P8W6K6</accession>
<name>A0A5P8W6K6_9NOSO</name>
<keyword evidence="2" id="KW-1185">Reference proteome</keyword>
<dbReference type="SUPFAM" id="SSF141571">
    <property type="entry name" value="Pentapeptide repeat-like"/>
    <property type="match status" value="1"/>
</dbReference>
<dbReference type="PANTHER" id="PTHR14136">
    <property type="entry name" value="BTB_POZ DOMAIN-CONTAINING PROTEIN KCTD9"/>
    <property type="match status" value="1"/>
</dbReference>
<dbReference type="InterPro" id="IPR001646">
    <property type="entry name" value="5peptide_repeat"/>
</dbReference>
<evidence type="ECO:0000313" key="2">
    <source>
        <dbReference type="Proteomes" id="UP000326678"/>
    </source>
</evidence>
<dbReference type="KEGG" id="nsh:GXM_05131"/>
<reference evidence="1 2" key="1">
    <citation type="submission" date="2019-10" db="EMBL/GenBank/DDBJ databases">
        <title>Genomic and transcriptomic insights into the perfect genentic adaptation of a filamentous nitrogen-fixing cyanobacterium to rice fields.</title>
        <authorList>
            <person name="Chen Z."/>
        </authorList>
    </citation>
    <scope>NUCLEOTIDE SEQUENCE [LARGE SCALE GENOMIC DNA]</scope>
    <source>
        <strain evidence="1">CCNUC1</strain>
    </source>
</reference>
<evidence type="ECO:0000313" key="1">
    <source>
        <dbReference type="EMBL" id="QFS47639.1"/>
    </source>
</evidence>
<dbReference type="InterPro" id="IPR051082">
    <property type="entry name" value="Pentapeptide-BTB/POZ_domain"/>
</dbReference>
<proteinExistence type="predicted"/>
<gene>
    <name evidence="1" type="ORF">GXM_05131</name>
</gene>
<protein>
    <submittedName>
        <fullName evidence="1">Pentapeptide repeat-containing protein</fullName>
    </submittedName>
</protein>